<proteinExistence type="predicted"/>
<gene>
    <name evidence="1" type="ordered locus">Tmz1t_1119</name>
</gene>
<reference evidence="1 2" key="2">
    <citation type="journal article" date="2012" name="Stand. Genomic Sci.">
        <title>Complete genome sequence of Thauera aminoaromatica strain MZ1T.</title>
        <authorList>
            <person name="Jiang K."/>
            <person name="Sanseverino J."/>
            <person name="Chauhan A."/>
            <person name="Lucas S."/>
            <person name="Copeland A."/>
            <person name="Lapidus A."/>
            <person name="Del Rio T.G."/>
            <person name="Dalin E."/>
            <person name="Tice H."/>
            <person name="Bruce D."/>
            <person name="Goodwin L."/>
            <person name="Pitluck S."/>
            <person name="Sims D."/>
            <person name="Brettin T."/>
            <person name="Detter J.C."/>
            <person name="Han C."/>
            <person name="Chang Y.J."/>
            <person name="Larimer F."/>
            <person name="Land M."/>
            <person name="Hauser L."/>
            <person name="Kyrpides N.C."/>
            <person name="Mikhailova N."/>
            <person name="Moser S."/>
            <person name="Jegier P."/>
            <person name="Close D."/>
            <person name="Debruyn J.M."/>
            <person name="Wang Y."/>
            <person name="Layton A.C."/>
            <person name="Allen M.S."/>
            <person name="Sayler G.S."/>
        </authorList>
    </citation>
    <scope>NUCLEOTIDE SEQUENCE [LARGE SCALE GENOMIC DNA]</scope>
    <source>
        <strain evidence="1 2">MZ1T</strain>
    </source>
</reference>
<dbReference type="AlphaFoldDB" id="C4ZJE5"/>
<sequence length="353" mass="40017">MKKILIQKDDIKARLWAKEAERLGLGELYPCPGSPMGLPFHFLKLILQDRKFSGVCFRYLNDYPSYLKSLVRLFTDFLTVVLAITFQKDVYWICHNVDKETNEFHPGLVALRRTVLKKVAQKIFVTDELLLQPAEKLLDVCVHRLRVITFGLESALDNNDSSKLSEIQAINNWVLNKKREDREARVGLWIGTLEEKKLVGLRKALELAQEAVAGDGSLYFVIVGPINAWLAKNAPQLLVQLQSCPNILFVGVALDVPASTWGELFDFIWKPLDDLSVSLTAFNSATARVPLFCEAGTFMGKYVEHYKIGYAVAFDKLSCTDVQQRLDCWSSEPCEHFLETHTWTRGARALFGS</sequence>
<name>C4ZJE5_THASP</name>
<reference evidence="2" key="1">
    <citation type="submission" date="2009-05" db="EMBL/GenBank/DDBJ databases">
        <title>Complete sequence of chromosome of Thauera sp. MZ1T.</title>
        <authorList>
            <consortium name="US DOE Joint Genome Institute"/>
            <person name="Lucas S."/>
            <person name="Copeland A."/>
            <person name="Lapidus A."/>
            <person name="Glavina del Rio T."/>
            <person name="Dalin E."/>
            <person name="Tice H."/>
            <person name="Bruce D."/>
            <person name="Goodwin L."/>
            <person name="Pitluck S."/>
            <person name="Sims D."/>
            <person name="Brettin T."/>
            <person name="Detter J.C."/>
            <person name="Han C."/>
            <person name="Larimer F."/>
            <person name="Land M."/>
            <person name="Hauser L."/>
            <person name="Kyrpides N."/>
            <person name="Mikhailova N."/>
            <person name="Sayler G.S."/>
        </authorList>
    </citation>
    <scope>NUCLEOTIDE SEQUENCE [LARGE SCALE GENOMIC DNA]</scope>
    <source>
        <strain evidence="2">MZ1T</strain>
    </source>
</reference>
<dbReference type="eggNOG" id="ENOG503433G">
    <property type="taxonomic scope" value="Bacteria"/>
</dbReference>
<dbReference type="Proteomes" id="UP000002186">
    <property type="component" value="Chromosome"/>
</dbReference>
<dbReference type="KEGG" id="tmz:Tmz1t_1119"/>
<dbReference type="STRING" id="85643.Tmz1t_1119"/>
<keyword evidence="2" id="KW-1185">Reference proteome</keyword>
<accession>C4ZJE5</accession>
<dbReference type="EMBL" id="CP001281">
    <property type="protein sequence ID" value="ACK53878.1"/>
    <property type="molecule type" value="Genomic_DNA"/>
</dbReference>
<evidence type="ECO:0000313" key="2">
    <source>
        <dbReference type="Proteomes" id="UP000002186"/>
    </source>
</evidence>
<dbReference type="HOGENOM" id="CLU_785102_0_0_4"/>
<dbReference type="OrthoDB" id="9816564at2"/>
<dbReference type="RefSeq" id="WP_012584863.1">
    <property type="nucleotide sequence ID" value="NC_011662.2"/>
</dbReference>
<evidence type="ECO:0000313" key="1">
    <source>
        <dbReference type="EMBL" id="ACK53878.1"/>
    </source>
</evidence>
<protein>
    <submittedName>
        <fullName evidence="1">Uncharacterized protein</fullName>
    </submittedName>
</protein>
<organism evidence="1 2">
    <name type="scientific">Thauera aminoaromatica</name>
    <dbReference type="NCBI Taxonomy" id="164330"/>
    <lineage>
        <taxon>Bacteria</taxon>
        <taxon>Pseudomonadati</taxon>
        <taxon>Pseudomonadota</taxon>
        <taxon>Betaproteobacteria</taxon>
        <taxon>Rhodocyclales</taxon>
        <taxon>Zoogloeaceae</taxon>
        <taxon>Thauera</taxon>
    </lineage>
</organism>